<feature type="region of interest" description="Disordered" evidence="1">
    <location>
        <begin position="38"/>
        <end position="88"/>
    </location>
</feature>
<name>A0ABS8RMH8_DATST</name>
<comment type="caution">
    <text evidence="2">The sequence shown here is derived from an EMBL/GenBank/DDBJ whole genome shotgun (WGS) entry which is preliminary data.</text>
</comment>
<reference evidence="2 3" key="1">
    <citation type="journal article" date="2021" name="BMC Genomics">
        <title>Datura genome reveals duplications of psychoactive alkaloid biosynthetic genes and high mutation rate following tissue culture.</title>
        <authorList>
            <person name="Rajewski A."/>
            <person name="Carter-House D."/>
            <person name="Stajich J."/>
            <person name="Litt A."/>
        </authorList>
    </citation>
    <scope>NUCLEOTIDE SEQUENCE [LARGE SCALE GENOMIC DNA]</scope>
    <source>
        <strain evidence="2">AR-01</strain>
    </source>
</reference>
<feature type="non-terminal residue" evidence="2">
    <location>
        <position position="1"/>
    </location>
</feature>
<feature type="compositionally biased region" description="Basic and acidic residues" evidence="1">
    <location>
        <begin position="38"/>
        <end position="56"/>
    </location>
</feature>
<dbReference type="Proteomes" id="UP000823775">
    <property type="component" value="Unassembled WGS sequence"/>
</dbReference>
<dbReference type="EMBL" id="JACEIK010000050">
    <property type="protein sequence ID" value="MCD7448023.1"/>
    <property type="molecule type" value="Genomic_DNA"/>
</dbReference>
<protein>
    <submittedName>
        <fullName evidence="2">Uncharacterized protein</fullName>
    </submittedName>
</protein>
<accession>A0ABS8RMH8</accession>
<gene>
    <name evidence="2" type="ORF">HAX54_037336</name>
</gene>
<keyword evidence="3" id="KW-1185">Reference proteome</keyword>
<evidence type="ECO:0000313" key="3">
    <source>
        <dbReference type="Proteomes" id="UP000823775"/>
    </source>
</evidence>
<proteinExistence type="predicted"/>
<organism evidence="2 3">
    <name type="scientific">Datura stramonium</name>
    <name type="common">Jimsonweed</name>
    <name type="synonym">Common thornapple</name>
    <dbReference type="NCBI Taxonomy" id="4076"/>
    <lineage>
        <taxon>Eukaryota</taxon>
        <taxon>Viridiplantae</taxon>
        <taxon>Streptophyta</taxon>
        <taxon>Embryophyta</taxon>
        <taxon>Tracheophyta</taxon>
        <taxon>Spermatophyta</taxon>
        <taxon>Magnoliopsida</taxon>
        <taxon>eudicotyledons</taxon>
        <taxon>Gunneridae</taxon>
        <taxon>Pentapetalae</taxon>
        <taxon>asterids</taxon>
        <taxon>lamiids</taxon>
        <taxon>Solanales</taxon>
        <taxon>Solanaceae</taxon>
        <taxon>Solanoideae</taxon>
        <taxon>Datureae</taxon>
        <taxon>Datura</taxon>
    </lineage>
</organism>
<evidence type="ECO:0000313" key="2">
    <source>
        <dbReference type="EMBL" id="MCD7448023.1"/>
    </source>
</evidence>
<evidence type="ECO:0000256" key="1">
    <source>
        <dbReference type="SAM" id="MobiDB-lite"/>
    </source>
</evidence>
<sequence length="116" mass="13230">WCTPDHYAWLTVGGPMVHPSGAGQTVPGSVNHMIQGVEEKPQVPRIKEDTMEHTEGEPEIQSEYRPTGHGEEEDLEHQGWQMGDPEESSKYDFLKSFEHNPGFHYDVLDDEDPTWL</sequence>